<dbReference type="GO" id="GO:0022900">
    <property type="term" value="P:electron transport chain"/>
    <property type="evidence" value="ECO:0007669"/>
    <property type="project" value="UniProtKB-UniRule"/>
</dbReference>
<evidence type="ECO:0000256" key="2">
    <source>
        <dbReference type="ARBA" id="ARBA00022553"/>
    </source>
</evidence>
<organism evidence="11 12">
    <name type="scientific">Candidatus Flavonifractor intestinipullorum</name>
    <dbReference type="NCBI Taxonomy" id="2838587"/>
    <lineage>
        <taxon>Bacteria</taxon>
        <taxon>Bacillati</taxon>
        <taxon>Bacillota</taxon>
        <taxon>Clostridia</taxon>
        <taxon>Eubacteriales</taxon>
        <taxon>Oscillospiraceae</taxon>
        <taxon>Flavonifractor</taxon>
    </lineage>
</organism>
<dbReference type="NCBIfam" id="TIGR01946">
    <property type="entry name" value="rnfD"/>
    <property type="match status" value="1"/>
</dbReference>
<keyword evidence="3 10" id="KW-0285">Flavoprotein</keyword>
<feature type="transmembrane region" description="Helical" evidence="10">
    <location>
        <begin position="133"/>
        <end position="151"/>
    </location>
</feature>
<evidence type="ECO:0000256" key="6">
    <source>
        <dbReference type="ARBA" id="ARBA00022967"/>
    </source>
</evidence>
<proteinExistence type="inferred from homology"/>
<dbReference type="HAMAP" id="MF_00462">
    <property type="entry name" value="RsxD_RnfD"/>
    <property type="match status" value="1"/>
</dbReference>
<keyword evidence="5 10" id="KW-0812">Transmembrane</keyword>
<feature type="transmembrane region" description="Helical" evidence="10">
    <location>
        <begin position="256"/>
        <end position="273"/>
    </location>
</feature>
<dbReference type="InterPro" id="IPR011303">
    <property type="entry name" value="RnfD_bac"/>
</dbReference>
<keyword evidence="2 10" id="KW-0597">Phosphoprotein</keyword>
<dbReference type="PANTHER" id="PTHR30578">
    <property type="entry name" value="ELECTRON TRANSPORT COMPLEX PROTEIN RNFD"/>
    <property type="match status" value="1"/>
</dbReference>
<dbReference type="EMBL" id="DWYC01000061">
    <property type="protein sequence ID" value="HJB57349.1"/>
    <property type="molecule type" value="Genomic_DNA"/>
</dbReference>
<evidence type="ECO:0000313" key="11">
    <source>
        <dbReference type="EMBL" id="HJB57349.1"/>
    </source>
</evidence>
<dbReference type="EC" id="7.-.-.-" evidence="10"/>
<comment type="function">
    <text evidence="10">Part of a membrane-bound complex that couples electron transfer with translocation of ions across the membrane.</text>
</comment>
<dbReference type="GO" id="GO:0055085">
    <property type="term" value="P:transmembrane transport"/>
    <property type="evidence" value="ECO:0007669"/>
    <property type="project" value="InterPro"/>
</dbReference>
<evidence type="ECO:0000256" key="9">
    <source>
        <dbReference type="ARBA" id="ARBA00023136"/>
    </source>
</evidence>
<protein>
    <recommendedName>
        <fullName evidence="10">Ion-translocating oxidoreductase complex subunit D</fullName>
        <ecNumber evidence="10">7.-.-.-</ecNumber>
    </recommendedName>
    <alternativeName>
        <fullName evidence="10">Rnf electron transport complex subunit D</fullName>
    </alternativeName>
</protein>
<keyword evidence="6 10" id="KW-1278">Translocase</keyword>
<name>A0A9D2MBS8_9FIRM</name>
<comment type="similarity">
    <text evidence="10">Belongs to the NqrB/RnfD family.</text>
</comment>
<feature type="transmembrane region" description="Helical" evidence="10">
    <location>
        <begin position="196"/>
        <end position="220"/>
    </location>
</feature>
<comment type="cofactor">
    <cofactor evidence="10">
        <name>FMN</name>
        <dbReference type="ChEBI" id="CHEBI:58210"/>
    </cofactor>
</comment>
<evidence type="ECO:0000256" key="4">
    <source>
        <dbReference type="ARBA" id="ARBA00022643"/>
    </source>
</evidence>
<comment type="caution">
    <text evidence="11">The sequence shown here is derived from an EMBL/GenBank/DDBJ whole genome shotgun (WGS) entry which is preliminary data.</text>
</comment>
<feature type="modified residue" description="FMN phosphoryl threonine" evidence="10">
    <location>
        <position position="168"/>
    </location>
</feature>
<dbReference type="AlphaFoldDB" id="A0A9D2MBS8"/>
<comment type="subcellular location">
    <subcellularLocation>
        <location evidence="10">Cell membrane</location>
        <topology evidence="10">Multi-pass membrane protein</topology>
    </subcellularLocation>
</comment>
<evidence type="ECO:0000313" key="12">
    <source>
        <dbReference type="Proteomes" id="UP000824208"/>
    </source>
</evidence>
<accession>A0A9D2MBS8</accession>
<reference evidence="11" key="1">
    <citation type="journal article" date="2021" name="PeerJ">
        <title>Extensive microbial diversity within the chicken gut microbiome revealed by metagenomics and culture.</title>
        <authorList>
            <person name="Gilroy R."/>
            <person name="Ravi A."/>
            <person name="Getino M."/>
            <person name="Pursley I."/>
            <person name="Horton D.L."/>
            <person name="Alikhan N.F."/>
            <person name="Baker D."/>
            <person name="Gharbi K."/>
            <person name="Hall N."/>
            <person name="Watson M."/>
            <person name="Adriaenssens E.M."/>
            <person name="Foster-Nyarko E."/>
            <person name="Jarju S."/>
            <person name="Secka A."/>
            <person name="Antonio M."/>
            <person name="Oren A."/>
            <person name="Chaudhuri R.R."/>
            <person name="La Ragione R."/>
            <person name="Hildebrand F."/>
            <person name="Pallen M.J."/>
        </authorList>
    </citation>
    <scope>NUCLEOTIDE SEQUENCE</scope>
    <source>
        <strain evidence="11">CHK189-11263</strain>
    </source>
</reference>
<dbReference type="PANTHER" id="PTHR30578:SF0">
    <property type="entry name" value="ION-TRANSLOCATING OXIDOREDUCTASE COMPLEX SUBUNIT D"/>
    <property type="match status" value="1"/>
</dbReference>
<comment type="subunit">
    <text evidence="10">The complex is composed of six subunits: RnfA, RnfB, RnfC, RnfD, RnfE and RnfG.</text>
</comment>
<keyword evidence="8 10" id="KW-1133">Transmembrane helix</keyword>
<dbReference type="Pfam" id="PF03116">
    <property type="entry name" value="NQR2_RnfD_RnfE"/>
    <property type="match status" value="1"/>
</dbReference>
<feature type="transmembrane region" description="Helical" evidence="10">
    <location>
        <begin position="232"/>
        <end position="250"/>
    </location>
</feature>
<gene>
    <name evidence="10" type="primary">rnfD</name>
    <name evidence="11" type="ORF">H9714_07350</name>
</gene>
<keyword evidence="9 10" id="KW-0472">Membrane</keyword>
<feature type="transmembrane region" description="Helical" evidence="10">
    <location>
        <begin position="26"/>
        <end position="43"/>
    </location>
</feature>
<reference evidence="11" key="2">
    <citation type="submission" date="2021-04" db="EMBL/GenBank/DDBJ databases">
        <authorList>
            <person name="Gilroy R."/>
        </authorList>
    </citation>
    <scope>NUCLEOTIDE SEQUENCE</scope>
    <source>
        <strain evidence="11">CHK189-11263</strain>
    </source>
</reference>
<evidence type="ECO:0000256" key="1">
    <source>
        <dbReference type="ARBA" id="ARBA00022448"/>
    </source>
</evidence>
<evidence type="ECO:0000256" key="10">
    <source>
        <dbReference type="HAMAP-Rule" id="MF_00462"/>
    </source>
</evidence>
<keyword evidence="4 10" id="KW-0288">FMN</keyword>
<dbReference type="GO" id="GO:0005886">
    <property type="term" value="C:plasma membrane"/>
    <property type="evidence" value="ECO:0007669"/>
    <property type="project" value="UniProtKB-SubCell"/>
</dbReference>
<feature type="transmembrane region" description="Helical" evidence="10">
    <location>
        <begin position="285"/>
        <end position="303"/>
    </location>
</feature>
<evidence type="ECO:0000256" key="8">
    <source>
        <dbReference type="ARBA" id="ARBA00022989"/>
    </source>
</evidence>
<keyword evidence="7 10" id="KW-0249">Electron transport</keyword>
<dbReference type="Proteomes" id="UP000824208">
    <property type="component" value="Unassembled WGS sequence"/>
</dbReference>
<evidence type="ECO:0000256" key="7">
    <source>
        <dbReference type="ARBA" id="ARBA00022982"/>
    </source>
</evidence>
<dbReference type="InterPro" id="IPR004338">
    <property type="entry name" value="NqrB/RnfD"/>
</dbReference>
<feature type="transmembrane region" description="Helical" evidence="10">
    <location>
        <begin position="309"/>
        <end position="324"/>
    </location>
</feature>
<evidence type="ECO:0000256" key="3">
    <source>
        <dbReference type="ARBA" id="ARBA00022630"/>
    </source>
</evidence>
<feature type="transmembrane region" description="Helical" evidence="10">
    <location>
        <begin position="79"/>
        <end position="97"/>
    </location>
</feature>
<sequence length="353" mass="37808">MIDTKNLKLTVASSPHVCSPVNTRRLMLDVLIALLPALCMAVYVFGPRALTMTAVSVLGCEFFEWGYRKLLKKPSSNGDLSAAVTGVLLAFVCPVTLPYWTLLIGDFFAIVVVKQLFGGLGQNFMNPALGGRAFLMMCYPVPMTTWVLPGLENWAGVLSASDAVTGATPMASLHSHLDVASGLNVHSLPADSLTDLFVGTIGGCLGETSALLLLLGGVYLIWRGVIRFRIPVAYLGTVAVLCLLFPQGGIGRVDWMLYNLCGGGLMLGAFFMATDYVTSPVTKMGEIYFGIGCGLLTVFIRYFGGYPEGVSYAILIMNICVWLLDKAGKSARFGVTKEMKAKAKADKKAAKEG</sequence>
<evidence type="ECO:0000256" key="5">
    <source>
        <dbReference type="ARBA" id="ARBA00022692"/>
    </source>
</evidence>
<keyword evidence="1 10" id="KW-0813">Transport</keyword>
<keyword evidence="10" id="KW-1003">Cell membrane</keyword>